<comment type="caution">
    <text evidence="13">The sequence shown here is derived from an EMBL/GenBank/DDBJ whole genome shotgun (WGS) entry which is preliminary data.</text>
</comment>
<dbReference type="PANTHER" id="PTHR19229:SF36">
    <property type="entry name" value="ATP-BINDING CASSETTE SUB-FAMILY A MEMBER 2"/>
    <property type="match status" value="1"/>
</dbReference>
<feature type="transmembrane region" description="Helical" evidence="11">
    <location>
        <begin position="335"/>
        <end position="353"/>
    </location>
</feature>
<keyword evidence="7" id="KW-0067">ATP-binding</keyword>
<dbReference type="Pfam" id="PF12698">
    <property type="entry name" value="ABC2_membrane_3"/>
    <property type="match status" value="1"/>
</dbReference>
<dbReference type="PROSITE" id="PS00211">
    <property type="entry name" value="ABC_TRANSPORTER_1"/>
    <property type="match status" value="2"/>
</dbReference>
<keyword evidence="4 11" id="KW-0812">Transmembrane</keyword>
<evidence type="ECO:0000256" key="2">
    <source>
        <dbReference type="ARBA" id="ARBA00008869"/>
    </source>
</evidence>
<evidence type="ECO:0000256" key="11">
    <source>
        <dbReference type="SAM" id="Phobius"/>
    </source>
</evidence>
<dbReference type="PANTHER" id="PTHR19229">
    <property type="entry name" value="ATP-BINDING CASSETTE TRANSPORTER SUBFAMILY A ABCA"/>
    <property type="match status" value="1"/>
</dbReference>
<dbReference type="InterPro" id="IPR013525">
    <property type="entry name" value="ABC2_TM"/>
</dbReference>
<dbReference type="SMART" id="SM00382">
    <property type="entry name" value="AAA"/>
    <property type="match status" value="2"/>
</dbReference>
<dbReference type="InterPro" id="IPR017871">
    <property type="entry name" value="ABC_transporter-like_CS"/>
</dbReference>
<dbReference type="Pfam" id="PF00005">
    <property type="entry name" value="ABC_tran"/>
    <property type="match status" value="2"/>
</dbReference>
<keyword evidence="3" id="KW-0813">Transport</keyword>
<feature type="transmembrane region" description="Helical" evidence="11">
    <location>
        <begin position="23"/>
        <end position="44"/>
    </location>
</feature>
<organism evidence="13 14">
    <name type="scientific">Neodothiora populina</name>
    <dbReference type="NCBI Taxonomy" id="2781224"/>
    <lineage>
        <taxon>Eukaryota</taxon>
        <taxon>Fungi</taxon>
        <taxon>Dikarya</taxon>
        <taxon>Ascomycota</taxon>
        <taxon>Pezizomycotina</taxon>
        <taxon>Dothideomycetes</taxon>
        <taxon>Dothideomycetidae</taxon>
        <taxon>Dothideales</taxon>
        <taxon>Dothioraceae</taxon>
        <taxon>Neodothiora</taxon>
    </lineage>
</organism>
<dbReference type="EMBL" id="JBFMKM010000004">
    <property type="protein sequence ID" value="KAL1306348.1"/>
    <property type="molecule type" value="Genomic_DNA"/>
</dbReference>
<evidence type="ECO:0000256" key="4">
    <source>
        <dbReference type="ARBA" id="ARBA00022692"/>
    </source>
</evidence>
<dbReference type="PROSITE" id="PS50893">
    <property type="entry name" value="ABC_TRANSPORTER_2"/>
    <property type="match status" value="2"/>
</dbReference>
<evidence type="ECO:0000256" key="9">
    <source>
        <dbReference type="ARBA" id="ARBA00023136"/>
    </source>
</evidence>
<comment type="similarity">
    <text evidence="2">Belongs to the ABC transporter superfamily. ABCA family.</text>
</comment>
<evidence type="ECO:0000256" key="10">
    <source>
        <dbReference type="SAM" id="MobiDB-lite"/>
    </source>
</evidence>
<keyword evidence="8 11" id="KW-1133">Transmembrane helix</keyword>
<dbReference type="RefSeq" id="XP_069202621.1">
    <property type="nucleotide sequence ID" value="XM_069344795.1"/>
</dbReference>
<evidence type="ECO:0000256" key="8">
    <source>
        <dbReference type="ARBA" id="ARBA00022989"/>
    </source>
</evidence>
<keyword evidence="6" id="KW-0547">Nucleotide-binding</keyword>
<feature type="transmembrane region" description="Helical" evidence="11">
    <location>
        <begin position="814"/>
        <end position="835"/>
    </location>
</feature>
<keyword evidence="5" id="KW-0677">Repeat</keyword>
<comment type="subcellular location">
    <subcellularLocation>
        <location evidence="1">Membrane</location>
        <topology evidence="1">Multi-pass membrane protein</topology>
    </subcellularLocation>
</comment>
<feature type="transmembrane region" description="Helical" evidence="11">
    <location>
        <begin position="1013"/>
        <end position="1038"/>
    </location>
</feature>
<evidence type="ECO:0000256" key="1">
    <source>
        <dbReference type="ARBA" id="ARBA00004141"/>
    </source>
</evidence>
<evidence type="ECO:0000256" key="7">
    <source>
        <dbReference type="ARBA" id="ARBA00022840"/>
    </source>
</evidence>
<evidence type="ECO:0000256" key="3">
    <source>
        <dbReference type="ARBA" id="ARBA00022448"/>
    </source>
</evidence>
<feature type="transmembrane region" description="Helical" evidence="11">
    <location>
        <begin position="218"/>
        <end position="243"/>
    </location>
</feature>
<dbReference type="InterPro" id="IPR027417">
    <property type="entry name" value="P-loop_NTPase"/>
</dbReference>
<feature type="region of interest" description="Disordered" evidence="10">
    <location>
        <begin position="1543"/>
        <end position="1566"/>
    </location>
</feature>
<keyword evidence="14" id="KW-1185">Reference proteome</keyword>
<dbReference type="InterPro" id="IPR003439">
    <property type="entry name" value="ABC_transporter-like_ATP-bd"/>
</dbReference>
<evidence type="ECO:0000256" key="6">
    <source>
        <dbReference type="ARBA" id="ARBA00022741"/>
    </source>
</evidence>
<reference evidence="13 14" key="1">
    <citation type="submission" date="2024-07" db="EMBL/GenBank/DDBJ databases">
        <title>Draft sequence of the Neodothiora populina.</title>
        <authorList>
            <person name="Drown D.D."/>
            <person name="Schuette U.S."/>
            <person name="Buechlein A.B."/>
            <person name="Rusch D.R."/>
            <person name="Winton L.W."/>
            <person name="Adams G.A."/>
        </authorList>
    </citation>
    <scope>NUCLEOTIDE SEQUENCE [LARGE SCALE GENOMIC DNA]</scope>
    <source>
        <strain evidence="13 14">CPC 39397</strain>
    </source>
</reference>
<feature type="transmembrane region" description="Helical" evidence="11">
    <location>
        <begin position="308"/>
        <end position="329"/>
    </location>
</feature>
<evidence type="ECO:0000256" key="5">
    <source>
        <dbReference type="ARBA" id="ARBA00022737"/>
    </source>
</evidence>
<protein>
    <recommendedName>
        <fullName evidence="12">ABC transporter domain-containing protein</fullName>
    </recommendedName>
</protein>
<feature type="transmembrane region" description="Helical" evidence="11">
    <location>
        <begin position="275"/>
        <end position="296"/>
    </location>
</feature>
<keyword evidence="9 11" id="KW-0472">Membrane</keyword>
<sequence length="1638" mass="179495">MALLQQTWTLTKKNLLIVLGRHWFSTTVRAFLAPIIFMFFISYAKNFFVPPSDFGVGSPALLRTFADALAASTGGRDTVVFINNGFSSGDIGDVIATLSSTVQARGKTPVTVSDDVALLDICESSVRGVSPCFAAVNFHSSPTQGGNVWNYTLRADGSLGSKIYVNSGTNDAEIYALPLQHAVDAAIASTNGATLPLPNQYPFTSQTAAERDRQVTRLYMGTLISILGVAYFIGIVGICYQLTGQMAIEREIGMSSLIESMMPNPARWQPQAARILSMHLAFDILYAPSWVLMAVIDAKLNYTFSNTGIMVGYFIVSGLALSSWSIAFASLFRKAQLSGITVTIVSIVLAIIVQVQTPEGTGGIAILSLIFPPMNFVLFIIYMAYWQKRSLPAKLSQGPPGAPWSLPGYVFFIFCIIQIFAYPLIGAFIERALYGTASKARNMSYSAADTDTTVTIRSLGKQYPPGWWHRKVWSRLRKSNKETVVAVDDLDLDIRHGEIHVLLGANGSGKSTTMDMLAGLQTPTTGSIDINAKGVGLCPQKNVLWDVLTCEEHVQIFNQLKTLDHKERDTPEKHKTLLMSCDLPHKINARSETLSGGQKRKLQLAMMLTGDSGVCLLDEVSSGLDPLSRRKIWDILLAERGRRSMLFTTHFLDEADLLSDHITILSKGRKVAGGSAVALKHELGGGYRCKIYTAGADFKEPKGWADMPKRVHSDHVVFNLPDSSAAAAFVARLEDLGTQDYRVSGPTIEDVFLKLAPEVQDDKTLSDDSDPLTSFASVQSGEKGIELAKGKRLSALAQAWVLFRKRLTILRRNWLPYAAAVLIPIITGGLVTLFLQGFRALSCSPDAQVSTSDIESFETTTTPANIPYGSSSQVPVDLISRLYPMLANSLRPVDSLAGLEAYVRTNYSSVFPGGFFVDSAGTSTFAWRGNYAITYAIFTQNLLDNSIIGNLPIVTAYQTFDVPWAPGAGDTLQFILYFGLAMCAYPGFFALYPTSERIGKIRALHWSNGVRALPLWLAYTVYDFVFVLIVSVVTIIMFSSVSSALYNPGYLFVVFFLYGLAALLCSYVISLFVTSQLAAFAFAAGMQCSMFLIYFVAYMCIITYAPTASIDSWVTIAHFTVSIVTPSGNLLRSLLLTFNEFSLLCRGRHIASYPGDIKVYGGPILYLIVQSLLLLLFLVAYDSGWRPGFLNRKVNKTKDAEESESVDSEVHDEAVRVDSCNDELRVSHVSKVYGENLAVDDISFGVPRGQIFALLGPNGAGKSTTIGLVRGDTHPTGSEGDIFIEDVSIVKHRAAARVHEGVCPQFDAMDSMTAEEHLYFYARARGVSDVKFNVQRVMQAVGLTPFRGRMASKLSGGNKRKLSLGIALIGNPTVLLVDEGSSGMDAAAKRIMWRTLNAVSAGRSLVLTTHSMEEADALADRVGIMARRMLALGTADSLRSKHGDAYYVHLVHKDAPLTCDEDIGAIKGWVRDTFPTAELENRSFHGQVRFSVPNHHHARRPGVKNSNEAGIVDIRSVSSLNDNDTIRDEDMTKKEAMTRTTLIPTPTNDTASTDKRQNRTNNSNPTISTLFQSLEQAKTKLGMEFYAVSQATLDQVFLSIVSKHNVQEEESQEREEKHGGAKGWTKFKRGFRKAWHDA</sequence>
<evidence type="ECO:0000313" key="13">
    <source>
        <dbReference type="EMBL" id="KAL1306348.1"/>
    </source>
</evidence>
<gene>
    <name evidence="13" type="ORF">AAFC00_005063</name>
</gene>
<feature type="domain" description="ABC transporter" evidence="12">
    <location>
        <begin position="1224"/>
        <end position="1451"/>
    </location>
</feature>
<proteinExistence type="inferred from homology"/>
<name>A0ABR3PJN6_9PEZI</name>
<dbReference type="Gene3D" id="3.40.50.300">
    <property type="entry name" value="P-loop containing nucleotide triphosphate hydrolases"/>
    <property type="match status" value="2"/>
</dbReference>
<dbReference type="InterPro" id="IPR026082">
    <property type="entry name" value="ABCA"/>
</dbReference>
<dbReference type="Proteomes" id="UP001562354">
    <property type="component" value="Unassembled WGS sequence"/>
</dbReference>
<feature type="domain" description="ABC transporter" evidence="12">
    <location>
        <begin position="470"/>
        <end position="692"/>
    </location>
</feature>
<feature type="transmembrane region" description="Helical" evidence="11">
    <location>
        <begin position="1080"/>
        <end position="1104"/>
    </location>
</feature>
<feature type="transmembrane region" description="Helical" evidence="11">
    <location>
        <begin position="1050"/>
        <end position="1073"/>
    </location>
</feature>
<feature type="transmembrane region" description="Helical" evidence="11">
    <location>
        <begin position="974"/>
        <end position="992"/>
    </location>
</feature>
<dbReference type="GeneID" id="95978763"/>
<dbReference type="CDD" id="cd03263">
    <property type="entry name" value="ABC_subfamily_A"/>
    <property type="match status" value="2"/>
</dbReference>
<feature type="transmembrane region" description="Helical" evidence="11">
    <location>
        <begin position="365"/>
        <end position="386"/>
    </location>
</feature>
<dbReference type="SUPFAM" id="SSF52540">
    <property type="entry name" value="P-loop containing nucleoside triphosphate hydrolases"/>
    <property type="match status" value="2"/>
</dbReference>
<evidence type="ECO:0000313" key="14">
    <source>
        <dbReference type="Proteomes" id="UP001562354"/>
    </source>
</evidence>
<evidence type="ECO:0000259" key="12">
    <source>
        <dbReference type="PROSITE" id="PS50893"/>
    </source>
</evidence>
<accession>A0ABR3PJN6</accession>
<feature type="transmembrane region" description="Helical" evidence="11">
    <location>
        <begin position="1159"/>
        <end position="1181"/>
    </location>
</feature>
<feature type="transmembrane region" description="Helical" evidence="11">
    <location>
        <begin position="406"/>
        <end position="429"/>
    </location>
</feature>
<feature type="transmembrane region" description="Helical" evidence="11">
    <location>
        <begin position="1116"/>
        <end position="1138"/>
    </location>
</feature>
<dbReference type="InterPro" id="IPR003593">
    <property type="entry name" value="AAA+_ATPase"/>
</dbReference>